<protein>
    <submittedName>
        <fullName evidence="1">Uncharacterized protein</fullName>
    </submittedName>
</protein>
<keyword evidence="2" id="KW-1185">Reference proteome</keyword>
<dbReference type="Proteomes" id="UP000828941">
    <property type="component" value="Chromosome 2"/>
</dbReference>
<reference evidence="1 2" key="1">
    <citation type="journal article" date="2022" name="DNA Res.">
        <title>Chromosomal-level genome assembly of the orchid tree Bauhinia variegata (Leguminosae; Cercidoideae) supports the allotetraploid origin hypothesis of Bauhinia.</title>
        <authorList>
            <person name="Zhong Y."/>
            <person name="Chen Y."/>
            <person name="Zheng D."/>
            <person name="Pang J."/>
            <person name="Liu Y."/>
            <person name="Luo S."/>
            <person name="Meng S."/>
            <person name="Qian L."/>
            <person name="Wei D."/>
            <person name="Dai S."/>
            <person name="Zhou R."/>
        </authorList>
    </citation>
    <scope>NUCLEOTIDE SEQUENCE [LARGE SCALE GENOMIC DNA]</scope>
    <source>
        <strain evidence="1">BV-YZ2020</strain>
    </source>
</reference>
<accession>A0ACB9Q454</accession>
<gene>
    <name evidence="1" type="ORF">L6164_004340</name>
</gene>
<dbReference type="EMBL" id="CM039427">
    <property type="protein sequence ID" value="KAI4355582.1"/>
    <property type="molecule type" value="Genomic_DNA"/>
</dbReference>
<name>A0ACB9Q454_BAUVA</name>
<evidence type="ECO:0000313" key="2">
    <source>
        <dbReference type="Proteomes" id="UP000828941"/>
    </source>
</evidence>
<evidence type="ECO:0000313" key="1">
    <source>
        <dbReference type="EMBL" id="KAI4355582.1"/>
    </source>
</evidence>
<organism evidence="1 2">
    <name type="scientific">Bauhinia variegata</name>
    <name type="common">Purple orchid tree</name>
    <name type="synonym">Phanera variegata</name>
    <dbReference type="NCBI Taxonomy" id="167791"/>
    <lineage>
        <taxon>Eukaryota</taxon>
        <taxon>Viridiplantae</taxon>
        <taxon>Streptophyta</taxon>
        <taxon>Embryophyta</taxon>
        <taxon>Tracheophyta</taxon>
        <taxon>Spermatophyta</taxon>
        <taxon>Magnoliopsida</taxon>
        <taxon>eudicotyledons</taxon>
        <taxon>Gunneridae</taxon>
        <taxon>Pentapetalae</taxon>
        <taxon>rosids</taxon>
        <taxon>fabids</taxon>
        <taxon>Fabales</taxon>
        <taxon>Fabaceae</taxon>
        <taxon>Cercidoideae</taxon>
        <taxon>Cercideae</taxon>
        <taxon>Bauhiniinae</taxon>
        <taxon>Bauhinia</taxon>
    </lineage>
</organism>
<proteinExistence type="predicted"/>
<sequence length="497" mass="54994">MPKNEMKAKSGRKPLRDLSNNNGGRYSKSGNLKMVPRKCEEDNSKVEEYDTLDRLLLVHSDLSSLIKQIDELVVQAFKLKTLSKEGRKEIESFSNVVSNMHSSLKPWVPRFQRTLSTSSGEPESNCQQPLVTKLVSNEDRDENYIGDNLKENTMDSLVSPSPLVSWRANCAIERGRQMFMLTPLPISKALSCRRQEPSKLELNRLSSTTTAVGTSTLLALSKDMTNDSHDVAVNFTPIKPATSAVNEEANIQENGSISSSLSPQRDISMLVMTPCLKMSPPKSCVLLEPISEISHIGHDKVRKSTPFPVAIQYNDSETSESESSGGEASQGLALKYPELLGIHHISKTGIENKKVEASPDWFMSPPKTCVLLEPSNEKELEKADIISDDTIPDDVLNQPISMVKNDISKDNNQTTKSCVQGYCGSSVAHMECTPLWNEPESSFRTGKRPGENTLKKELWTKFEAATSGGIRFNHLTASKSNQKGFLALLDEADEEES</sequence>
<comment type="caution">
    <text evidence="1">The sequence shown here is derived from an EMBL/GenBank/DDBJ whole genome shotgun (WGS) entry which is preliminary data.</text>
</comment>